<reference evidence="2 3" key="1">
    <citation type="journal article" date="2019" name="Nat. Ecol. Evol.">
        <title>Megaphylogeny resolves global patterns of mushroom evolution.</title>
        <authorList>
            <person name="Varga T."/>
            <person name="Krizsan K."/>
            <person name="Foldi C."/>
            <person name="Dima B."/>
            <person name="Sanchez-Garcia M."/>
            <person name="Sanchez-Ramirez S."/>
            <person name="Szollosi G.J."/>
            <person name="Szarkandi J.G."/>
            <person name="Papp V."/>
            <person name="Albert L."/>
            <person name="Andreopoulos W."/>
            <person name="Angelini C."/>
            <person name="Antonin V."/>
            <person name="Barry K.W."/>
            <person name="Bougher N.L."/>
            <person name="Buchanan P."/>
            <person name="Buyck B."/>
            <person name="Bense V."/>
            <person name="Catcheside P."/>
            <person name="Chovatia M."/>
            <person name="Cooper J."/>
            <person name="Damon W."/>
            <person name="Desjardin D."/>
            <person name="Finy P."/>
            <person name="Geml J."/>
            <person name="Haridas S."/>
            <person name="Hughes K."/>
            <person name="Justo A."/>
            <person name="Karasinski D."/>
            <person name="Kautmanova I."/>
            <person name="Kiss B."/>
            <person name="Kocsube S."/>
            <person name="Kotiranta H."/>
            <person name="LaButti K.M."/>
            <person name="Lechner B.E."/>
            <person name="Liimatainen K."/>
            <person name="Lipzen A."/>
            <person name="Lukacs Z."/>
            <person name="Mihaltcheva S."/>
            <person name="Morgado L.N."/>
            <person name="Niskanen T."/>
            <person name="Noordeloos M.E."/>
            <person name="Ohm R.A."/>
            <person name="Ortiz-Santana B."/>
            <person name="Ovrebo C."/>
            <person name="Racz N."/>
            <person name="Riley R."/>
            <person name="Savchenko A."/>
            <person name="Shiryaev A."/>
            <person name="Soop K."/>
            <person name="Spirin V."/>
            <person name="Szebenyi C."/>
            <person name="Tomsovsky M."/>
            <person name="Tulloss R.E."/>
            <person name="Uehling J."/>
            <person name="Grigoriev I.V."/>
            <person name="Vagvolgyi C."/>
            <person name="Papp T."/>
            <person name="Martin F.M."/>
            <person name="Miettinen O."/>
            <person name="Hibbett D.S."/>
            <person name="Nagy L.G."/>
        </authorList>
    </citation>
    <scope>NUCLEOTIDE SEQUENCE [LARGE SCALE GENOMIC DNA]</scope>
    <source>
        <strain evidence="2 3">HHB13444</strain>
    </source>
</reference>
<dbReference type="InParanoid" id="A0A5C3NRI1"/>
<organism evidence="2 3">
    <name type="scientific">Polyporus arcularius HHB13444</name>
    <dbReference type="NCBI Taxonomy" id="1314778"/>
    <lineage>
        <taxon>Eukaryota</taxon>
        <taxon>Fungi</taxon>
        <taxon>Dikarya</taxon>
        <taxon>Basidiomycota</taxon>
        <taxon>Agaricomycotina</taxon>
        <taxon>Agaricomycetes</taxon>
        <taxon>Polyporales</taxon>
        <taxon>Polyporaceae</taxon>
        <taxon>Polyporus</taxon>
    </lineage>
</organism>
<dbReference type="AlphaFoldDB" id="A0A5C3NRI1"/>
<keyword evidence="3" id="KW-1185">Reference proteome</keyword>
<accession>A0A5C3NRI1</accession>
<dbReference type="EMBL" id="ML212061">
    <property type="protein sequence ID" value="TFK79359.1"/>
    <property type="molecule type" value="Genomic_DNA"/>
</dbReference>
<name>A0A5C3NRI1_9APHY</name>
<evidence type="ECO:0000256" key="1">
    <source>
        <dbReference type="SAM" id="MobiDB-lite"/>
    </source>
</evidence>
<evidence type="ECO:0000313" key="3">
    <source>
        <dbReference type="Proteomes" id="UP000308197"/>
    </source>
</evidence>
<feature type="region of interest" description="Disordered" evidence="1">
    <location>
        <begin position="119"/>
        <end position="148"/>
    </location>
</feature>
<protein>
    <submittedName>
        <fullName evidence="2">Uncharacterized protein</fullName>
    </submittedName>
</protein>
<gene>
    <name evidence="2" type="ORF">K466DRAFT_570280</name>
</gene>
<evidence type="ECO:0000313" key="2">
    <source>
        <dbReference type="EMBL" id="TFK79359.1"/>
    </source>
</evidence>
<proteinExistence type="predicted"/>
<dbReference type="Proteomes" id="UP000308197">
    <property type="component" value="Unassembled WGS sequence"/>
</dbReference>
<sequence>MQELQQLYSAYHAGYLPLAHGDWLLLQSMNGDGHPEDDSLQLWVLRSHTIPRESPNAWHNVKKHVGGPCRDRMPQKAALVNGVWAGGVKWEHSHNAVHSYQMSRNLAGPSLGAKIQMDEEQKPHPPQGDDGSRCTSRHAGSGDWQRGYGPCHEEPMSQIFPQWDMKFNVSLTQPADAVALSNFKKDLGTFGGKHKDEHNLSGGVTTMITFSDLYHSDHPGYFIVGDFGVTIRQNGLIVRWFCEKKLKVWMVPVYTFYKPKIAIVRQGKRVGFQFDYAKPGCKHSCTRWTKTKNKTSMQKLRHHVKSCWGAEILTEAQRLGNLKAAHTGVEAFRHTGTIMNFFDCKAKGKVTYSIRNHTAMEARSFVMLMKTGWRQYQLPSPSTVSRDVQQVFLRCCKRIMKMHQVCITIAKAALQSMTYETSQNFLDIAKSKALIVFAVHLHHDGKLLSFLLDVIEVVEAHIGKTMVCKFHKMVELFKIAKKILVVTTNIAAVNDTMVDAAEALESF</sequence>